<evidence type="ECO:0000256" key="1">
    <source>
        <dbReference type="SAM" id="MobiDB-lite"/>
    </source>
</evidence>
<feature type="region of interest" description="Disordered" evidence="1">
    <location>
        <begin position="111"/>
        <end position="148"/>
    </location>
</feature>
<keyword evidence="3" id="KW-1185">Reference proteome</keyword>
<dbReference type="EMBL" id="JBBWWR010000004">
    <property type="protein sequence ID" value="KAK8968161.1"/>
    <property type="molecule type" value="Genomic_DNA"/>
</dbReference>
<organism evidence="2 3">
    <name type="scientific">Platanthera guangdongensis</name>
    <dbReference type="NCBI Taxonomy" id="2320717"/>
    <lineage>
        <taxon>Eukaryota</taxon>
        <taxon>Viridiplantae</taxon>
        <taxon>Streptophyta</taxon>
        <taxon>Embryophyta</taxon>
        <taxon>Tracheophyta</taxon>
        <taxon>Spermatophyta</taxon>
        <taxon>Magnoliopsida</taxon>
        <taxon>Liliopsida</taxon>
        <taxon>Asparagales</taxon>
        <taxon>Orchidaceae</taxon>
        <taxon>Orchidoideae</taxon>
        <taxon>Orchideae</taxon>
        <taxon>Orchidinae</taxon>
        <taxon>Platanthera</taxon>
    </lineage>
</organism>
<comment type="caution">
    <text evidence="2">The sequence shown here is derived from an EMBL/GenBank/DDBJ whole genome shotgun (WGS) entry which is preliminary data.</text>
</comment>
<accession>A0ABR2MVP0</accession>
<evidence type="ECO:0000313" key="2">
    <source>
        <dbReference type="EMBL" id="KAK8968161.1"/>
    </source>
</evidence>
<proteinExistence type="predicted"/>
<sequence>MTTKGIEVTLVLDVKLDAAAKMDVLCTLDVGVQNFDLKTAKCLTKVCITMKQVTWADLSPSAGEERMPPILDVNLATEKTGVTLLPWCSSSVELKRKDLLLRKAQSFARRRGMEEGRGKGDLSALGPKALPSSSSRVSGGIYHKSAFS</sequence>
<evidence type="ECO:0000313" key="3">
    <source>
        <dbReference type="Proteomes" id="UP001412067"/>
    </source>
</evidence>
<feature type="compositionally biased region" description="Basic and acidic residues" evidence="1">
    <location>
        <begin position="111"/>
        <end position="120"/>
    </location>
</feature>
<name>A0ABR2MVP0_9ASPA</name>
<protein>
    <submittedName>
        <fullName evidence="2">Uncharacterized protein</fullName>
    </submittedName>
</protein>
<gene>
    <name evidence="2" type="ORF">KSP40_PGU000642</name>
</gene>
<dbReference type="Proteomes" id="UP001412067">
    <property type="component" value="Unassembled WGS sequence"/>
</dbReference>
<reference evidence="2 3" key="1">
    <citation type="journal article" date="2022" name="Nat. Plants">
        <title>Genomes of leafy and leafless Platanthera orchids illuminate the evolution of mycoheterotrophy.</title>
        <authorList>
            <person name="Li M.H."/>
            <person name="Liu K.W."/>
            <person name="Li Z."/>
            <person name="Lu H.C."/>
            <person name="Ye Q.L."/>
            <person name="Zhang D."/>
            <person name="Wang J.Y."/>
            <person name="Li Y.F."/>
            <person name="Zhong Z.M."/>
            <person name="Liu X."/>
            <person name="Yu X."/>
            <person name="Liu D.K."/>
            <person name="Tu X.D."/>
            <person name="Liu B."/>
            <person name="Hao Y."/>
            <person name="Liao X.Y."/>
            <person name="Jiang Y.T."/>
            <person name="Sun W.H."/>
            <person name="Chen J."/>
            <person name="Chen Y.Q."/>
            <person name="Ai Y."/>
            <person name="Zhai J.W."/>
            <person name="Wu S.S."/>
            <person name="Zhou Z."/>
            <person name="Hsiao Y.Y."/>
            <person name="Wu W.L."/>
            <person name="Chen Y.Y."/>
            <person name="Lin Y.F."/>
            <person name="Hsu J.L."/>
            <person name="Li C.Y."/>
            <person name="Wang Z.W."/>
            <person name="Zhao X."/>
            <person name="Zhong W.Y."/>
            <person name="Ma X.K."/>
            <person name="Ma L."/>
            <person name="Huang J."/>
            <person name="Chen G.Z."/>
            <person name="Huang M.Z."/>
            <person name="Huang L."/>
            <person name="Peng D.H."/>
            <person name="Luo Y.B."/>
            <person name="Zou S.Q."/>
            <person name="Chen S.P."/>
            <person name="Lan S."/>
            <person name="Tsai W.C."/>
            <person name="Van de Peer Y."/>
            <person name="Liu Z.J."/>
        </authorList>
    </citation>
    <scope>NUCLEOTIDE SEQUENCE [LARGE SCALE GENOMIC DNA]</scope>
    <source>
        <strain evidence="2">Lor288</strain>
    </source>
</reference>